<name>A0A0C3QVX6_9AGAM</name>
<dbReference type="EMBL" id="KN822951">
    <property type="protein sequence ID" value="KIO32914.1"/>
    <property type="molecule type" value="Genomic_DNA"/>
</dbReference>
<sequence length="182" mass="19505">MIYNETPHKQTGAKAAYFISSDGDPVYGKEFHPCLSDDSDVGRDVTLTLSLDMCHASAFLQEVVNLSCLTTASASPGSRIPAAEQTRSRKQLVVISSSQAGQSAGALYNRAGYEGLFGAATSLMIESLKMEGPPLSPMEVVKYINDVCSKRPQEHLRQSPSISSRYPIQGPLQLLPGPTTVA</sequence>
<accession>A0A0C3QVX6</accession>
<protein>
    <submittedName>
        <fullName evidence="2">Uncharacterized protein</fullName>
    </submittedName>
</protein>
<feature type="compositionally biased region" description="Low complexity" evidence="1">
    <location>
        <begin position="169"/>
        <end position="182"/>
    </location>
</feature>
<feature type="region of interest" description="Disordered" evidence="1">
    <location>
        <begin position="154"/>
        <end position="182"/>
    </location>
</feature>
<reference evidence="3" key="2">
    <citation type="submission" date="2015-01" db="EMBL/GenBank/DDBJ databases">
        <title>Evolutionary Origins and Diversification of the Mycorrhizal Mutualists.</title>
        <authorList>
            <consortium name="DOE Joint Genome Institute"/>
            <consortium name="Mycorrhizal Genomics Consortium"/>
            <person name="Kohler A."/>
            <person name="Kuo A."/>
            <person name="Nagy L.G."/>
            <person name="Floudas D."/>
            <person name="Copeland A."/>
            <person name="Barry K.W."/>
            <person name="Cichocki N."/>
            <person name="Veneault-Fourrey C."/>
            <person name="LaButti K."/>
            <person name="Lindquist E.A."/>
            <person name="Lipzen A."/>
            <person name="Lundell T."/>
            <person name="Morin E."/>
            <person name="Murat C."/>
            <person name="Riley R."/>
            <person name="Ohm R."/>
            <person name="Sun H."/>
            <person name="Tunlid A."/>
            <person name="Henrissat B."/>
            <person name="Grigoriev I.V."/>
            <person name="Hibbett D.S."/>
            <person name="Martin F."/>
        </authorList>
    </citation>
    <scope>NUCLEOTIDE SEQUENCE [LARGE SCALE GENOMIC DNA]</scope>
    <source>
        <strain evidence="3">MUT 4182</strain>
    </source>
</reference>
<evidence type="ECO:0000313" key="2">
    <source>
        <dbReference type="EMBL" id="KIO32914.1"/>
    </source>
</evidence>
<reference evidence="2 3" key="1">
    <citation type="submission" date="2014-04" db="EMBL/GenBank/DDBJ databases">
        <authorList>
            <consortium name="DOE Joint Genome Institute"/>
            <person name="Kuo A."/>
            <person name="Girlanda M."/>
            <person name="Perotto S."/>
            <person name="Kohler A."/>
            <person name="Nagy L.G."/>
            <person name="Floudas D."/>
            <person name="Copeland A."/>
            <person name="Barry K.W."/>
            <person name="Cichocki N."/>
            <person name="Veneault-Fourrey C."/>
            <person name="LaButti K."/>
            <person name="Lindquist E.A."/>
            <person name="Lipzen A."/>
            <person name="Lundell T."/>
            <person name="Morin E."/>
            <person name="Murat C."/>
            <person name="Sun H."/>
            <person name="Tunlid A."/>
            <person name="Henrissat B."/>
            <person name="Grigoriev I.V."/>
            <person name="Hibbett D.S."/>
            <person name="Martin F."/>
            <person name="Nordberg H.P."/>
            <person name="Cantor M.N."/>
            <person name="Hua S.X."/>
        </authorList>
    </citation>
    <scope>NUCLEOTIDE SEQUENCE [LARGE SCALE GENOMIC DNA]</scope>
    <source>
        <strain evidence="2 3">MUT 4182</strain>
    </source>
</reference>
<dbReference type="AlphaFoldDB" id="A0A0C3QVX6"/>
<dbReference type="Proteomes" id="UP000054248">
    <property type="component" value="Unassembled WGS sequence"/>
</dbReference>
<dbReference type="OrthoDB" id="3256944at2759"/>
<dbReference type="HOGENOM" id="CLU_1483038_0_0_1"/>
<keyword evidence="3" id="KW-1185">Reference proteome</keyword>
<gene>
    <name evidence="2" type="ORF">M407DRAFT_241187</name>
</gene>
<evidence type="ECO:0000313" key="3">
    <source>
        <dbReference type="Proteomes" id="UP000054248"/>
    </source>
</evidence>
<organism evidence="2 3">
    <name type="scientific">Tulasnella calospora MUT 4182</name>
    <dbReference type="NCBI Taxonomy" id="1051891"/>
    <lineage>
        <taxon>Eukaryota</taxon>
        <taxon>Fungi</taxon>
        <taxon>Dikarya</taxon>
        <taxon>Basidiomycota</taxon>
        <taxon>Agaricomycotina</taxon>
        <taxon>Agaricomycetes</taxon>
        <taxon>Cantharellales</taxon>
        <taxon>Tulasnellaceae</taxon>
        <taxon>Tulasnella</taxon>
    </lineage>
</organism>
<proteinExistence type="predicted"/>
<dbReference type="Gene3D" id="3.40.50.1460">
    <property type="match status" value="1"/>
</dbReference>
<evidence type="ECO:0000256" key="1">
    <source>
        <dbReference type="SAM" id="MobiDB-lite"/>
    </source>
</evidence>